<keyword evidence="3" id="KW-1185">Reference proteome</keyword>
<evidence type="ECO:0000313" key="2">
    <source>
        <dbReference type="EMBL" id="NJX14688.1"/>
    </source>
</evidence>
<protein>
    <submittedName>
        <fullName evidence="2">Glycosyltransferase family 2 protein</fullName>
    </submittedName>
</protein>
<dbReference type="EMBL" id="JAAVJS010000004">
    <property type="protein sequence ID" value="NJX14688.1"/>
    <property type="molecule type" value="Genomic_DNA"/>
</dbReference>
<dbReference type="PANTHER" id="PTHR22916:SF3">
    <property type="entry name" value="UDP-GLCNAC:BETAGAL BETA-1,3-N-ACETYLGLUCOSAMINYLTRANSFERASE-LIKE PROTEIN 1"/>
    <property type="match status" value="1"/>
</dbReference>
<dbReference type="InterPro" id="IPR001173">
    <property type="entry name" value="Glyco_trans_2-like"/>
</dbReference>
<dbReference type="Gene3D" id="3.90.550.10">
    <property type="entry name" value="Spore Coat Polysaccharide Biosynthesis Protein SpsA, Chain A"/>
    <property type="match status" value="1"/>
</dbReference>
<dbReference type="SUPFAM" id="SSF53448">
    <property type="entry name" value="Nucleotide-diphospho-sugar transferases"/>
    <property type="match status" value="1"/>
</dbReference>
<proteinExistence type="predicted"/>
<name>A0ABX1DCC5_9FLAO</name>
<comment type="caution">
    <text evidence="2">The sequence shown here is derived from an EMBL/GenBank/DDBJ whole genome shotgun (WGS) entry which is preliminary data.</text>
</comment>
<dbReference type="Proteomes" id="UP000760545">
    <property type="component" value="Unassembled WGS sequence"/>
</dbReference>
<feature type="domain" description="Glycosyltransferase 2-like" evidence="1">
    <location>
        <begin position="5"/>
        <end position="134"/>
    </location>
</feature>
<sequence>MPFFSVVIPLYNKEKYIKETLNSVLAQTFQDFEIIIVNDGSTDKSLSIVEAFQNKKITVYSNKNHGLSFTRNFGIKKAKAQYVAFLDADDLWAEDFLETSFNVINKHPNNNVFTSKEKPFRNVKDISLVKSNEPIEEIVISDFDTHSKFLVGFSSFVANKNTFNDIGFFNETVNYGEEYDFFIRCFSKYPLVYINNYKAFYRFGTDSQLTAPNKNFKRIIPDYEIYFKSNHKPGLKKYLNRIHYLLMVLYKAERNKEKARFYKKKVNISNLNFVQKIKYYLPIWVFYYSKRIYIWISKFPF</sequence>
<dbReference type="CDD" id="cd00761">
    <property type="entry name" value="Glyco_tranf_GTA_type"/>
    <property type="match status" value="1"/>
</dbReference>
<reference evidence="2 3" key="1">
    <citation type="submission" date="2020-03" db="EMBL/GenBank/DDBJ databases">
        <title>Tamlana sp. nov, isolated from XXX.</title>
        <authorList>
            <person name="Cao W.R."/>
        </authorList>
    </citation>
    <scope>NUCLEOTIDE SEQUENCE [LARGE SCALE GENOMIC DNA]</scope>
    <source>
        <strain evidence="2 3">HST1-43</strain>
    </source>
</reference>
<dbReference type="PANTHER" id="PTHR22916">
    <property type="entry name" value="GLYCOSYLTRANSFERASE"/>
    <property type="match status" value="1"/>
</dbReference>
<dbReference type="RefSeq" id="WP_167916933.1">
    <property type="nucleotide sequence ID" value="NZ_JAAVJS010000004.1"/>
</dbReference>
<accession>A0ABX1DCC5</accession>
<evidence type="ECO:0000259" key="1">
    <source>
        <dbReference type="Pfam" id="PF00535"/>
    </source>
</evidence>
<dbReference type="Pfam" id="PF00535">
    <property type="entry name" value="Glycos_transf_2"/>
    <property type="match status" value="1"/>
</dbReference>
<dbReference type="InterPro" id="IPR029044">
    <property type="entry name" value="Nucleotide-diphossugar_trans"/>
</dbReference>
<organism evidence="2 3">
    <name type="scientific">Tamlana crocina</name>
    <dbReference type="NCBI Taxonomy" id="393006"/>
    <lineage>
        <taxon>Bacteria</taxon>
        <taxon>Pseudomonadati</taxon>
        <taxon>Bacteroidota</taxon>
        <taxon>Flavobacteriia</taxon>
        <taxon>Flavobacteriales</taxon>
        <taxon>Flavobacteriaceae</taxon>
        <taxon>Tamlana</taxon>
    </lineage>
</organism>
<gene>
    <name evidence="2" type="ORF">HC176_04235</name>
</gene>
<evidence type="ECO:0000313" key="3">
    <source>
        <dbReference type="Proteomes" id="UP000760545"/>
    </source>
</evidence>